<dbReference type="InterPro" id="IPR052055">
    <property type="entry name" value="Hepadnavirus_pol/RT"/>
</dbReference>
<feature type="compositionally biased region" description="Basic residues" evidence="1">
    <location>
        <begin position="346"/>
        <end position="357"/>
    </location>
</feature>
<evidence type="ECO:0000256" key="1">
    <source>
        <dbReference type="SAM" id="MobiDB-lite"/>
    </source>
</evidence>
<sequence length="1398" mass="157155">MDPVAQRQFVQTNMDSDLQFILGEAGVSLEHQVGIARHYGNLRKFSALGDDRPAIRTACAQDFAIPQDTPEHRSQIASIVAAWETAKEYLAKEVELKAEAKVLGQPRVLQIHERQAMLRAVEAIHGDLGDQECPSSDYLSIKAEETECNEPSAASLDEILSKHASSNSQIQSAVDSSGHIRVTRTKTKGKMPTTTEEFRKIMKVETYAWLCMASRYRAKHWLHGLTAEPFQKFTEYILGDRVFGIQIPTSSSDTTGQTKVKPDWSIVLAYEHKLRKEAMKRVLEGYTLADSLLAVIRDPDLKEAYFTTPVALKSAMSETQQQPHKWQRFNSKGGFSGKQSQGFSKGKGKFSKGKSKGKTMDSRLKGLNLAWRTPDGRELCFQWNNGECDGSCGRVHQCRVKGCYGTHKADAIAALPSRAACDELPLVKVAYLFAGKRRHSDVAAFLRKAEMANTFFERCIRACHVVSDTGGCFILEHPEDLGTVEGEQPGSIWQWADVLALITDCKATSFAVHQCKFGAPTPKPTRFMTNMAVDDKRCYKALPKFDKLGLYKGPLPKQCGHVHTHKLIGRTAAQWNTSPSAAYPPKLCQFLADLILNASASCGRGVKDKSGSRKRQQTFTGHTSLQPLPKRAKDTAGSAEQAIDVESSDDQSLGVHRTAADRTEQGQMGCDDPDVEGETQFDLGACRNTGRPIVVEWDRYHRDFIDGFGLCSPARWRPSHRGTHRSDGMVKLANQTFELLVETVKATIPDVRKEAFRLVTGKLEHSPFSEETLERLRNKWFSLLPDQQEASIRDVGQPFFLRAMAQWLKVFEDPDAKWLVDEEDSFATGVCLGVEKPLPRSVQVCHQKLKHRRLDDTEFAAIAQNYPSAQMSSKELEDKFREEESLGRMFPSKVGVLQQEYGSDLRIAAMAAIQKPDGSVRPLHDATHSVMVNHSIKYQDKIDCPGPAEIASIVRETSETKDAPFCVSADIRAAHRLVKVRRKDWGYMCCKADSGSDTVWVNKTGTFGISSAPYWWFKLAGLLGRFIGYMFHQRWFMHMIYVDDLHGVFTGERKFLHLWVWLLAYEMAGTPFGYHKFKGGFASEFVGFQIRYDKTEVGISFKRGDWIVQWISKAEQNKFVVQAREFTEFLGRLGFISQLLIWLKPHLAPLFSWSAVTAAGTVCRLPDTVILTLLYISKEFTRETFLVSARRPVCFQGDQFRTDAKCTDTYIVLAGWELSSKRWFALKGGPADAPYLFKPGMGAQWASTSAELLATLVALQLFGWFDTSGGRKALEVSLFGGTDNRANESLSEKRSTTKWPLMGINMQLSSMLSRSRLSLGLRWRPRDENKEADQLTNEDFTGFSMDHRIAVSWADLRFDVLEDMVRTREAFDQARQQAKAEAKQAPKVKPKKFDKSPW</sequence>
<keyword evidence="3" id="KW-0808">Transferase</keyword>
<accession>A0A9P1CBS7</accession>
<gene>
    <name evidence="2" type="ORF">C1SCF055_LOCUS15880</name>
</gene>
<dbReference type="PANTHER" id="PTHR33050">
    <property type="entry name" value="REVERSE TRANSCRIPTASE DOMAIN-CONTAINING PROTEIN"/>
    <property type="match status" value="1"/>
</dbReference>
<keyword evidence="3" id="KW-0489">Methyltransferase</keyword>
<dbReference type="GO" id="GO:0008168">
    <property type="term" value="F:methyltransferase activity"/>
    <property type="evidence" value="ECO:0007669"/>
    <property type="project" value="UniProtKB-KW"/>
</dbReference>
<comment type="caution">
    <text evidence="2">The sequence shown here is derived from an EMBL/GenBank/DDBJ whole genome shotgun (WGS) entry which is preliminary data.</text>
</comment>
<dbReference type="EMBL" id="CAMXCT030001299">
    <property type="protein sequence ID" value="CAL4776066.1"/>
    <property type="molecule type" value="Genomic_DNA"/>
</dbReference>
<proteinExistence type="predicted"/>
<dbReference type="EMBL" id="CAMXCT010001299">
    <property type="protein sequence ID" value="CAI3988754.1"/>
    <property type="molecule type" value="Genomic_DNA"/>
</dbReference>
<keyword evidence="4" id="KW-1185">Reference proteome</keyword>
<feature type="region of interest" description="Disordered" evidence="1">
    <location>
        <begin position="1376"/>
        <end position="1398"/>
    </location>
</feature>
<reference evidence="3 4" key="2">
    <citation type="submission" date="2024-05" db="EMBL/GenBank/DDBJ databases">
        <authorList>
            <person name="Chen Y."/>
            <person name="Shah S."/>
            <person name="Dougan E. K."/>
            <person name="Thang M."/>
            <person name="Chan C."/>
        </authorList>
    </citation>
    <scope>NUCLEOTIDE SEQUENCE [LARGE SCALE GENOMIC DNA]</scope>
</reference>
<evidence type="ECO:0000313" key="2">
    <source>
        <dbReference type="EMBL" id="CAI3988754.1"/>
    </source>
</evidence>
<protein>
    <submittedName>
        <fullName evidence="3">Methyltransferase-like protein 24</fullName>
    </submittedName>
</protein>
<dbReference type="Proteomes" id="UP001152797">
    <property type="component" value="Unassembled WGS sequence"/>
</dbReference>
<reference evidence="2" key="1">
    <citation type="submission" date="2022-10" db="EMBL/GenBank/DDBJ databases">
        <authorList>
            <person name="Chen Y."/>
            <person name="Dougan E. K."/>
            <person name="Chan C."/>
            <person name="Rhodes N."/>
            <person name="Thang M."/>
        </authorList>
    </citation>
    <scope>NUCLEOTIDE SEQUENCE</scope>
</reference>
<organism evidence="2">
    <name type="scientific">Cladocopium goreaui</name>
    <dbReference type="NCBI Taxonomy" id="2562237"/>
    <lineage>
        <taxon>Eukaryota</taxon>
        <taxon>Sar</taxon>
        <taxon>Alveolata</taxon>
        <taxon>Dinophyceae</taxon>
        <taxon>Suessiales</taxon>
        <taxon>Symbiodiniaceae</taxon>
        <taxon>Cladocopium</taxon>
    </lineage>
</organism>
<feature type="region of interest" description="Disordered" evidence="1">
    <location>
        <begin position="603"/>
        <end position="672"/>
    </location>
</feature>
<dbReference type="PANTHER" id="PTHR33050:SF7">
    <property type="entry name" value="RIBONUCLEASE H"/>
    <property type="match status" value="1"/>
</dbReference>
<evidence type="ECO:0000313" key="3">
    <source>
        <dbReference type="EMBL" id="CAL4776066.1"/>
    </source>
</evidence>
<feature type="compositionally biased region" description="Polar residues" evidence="1">
    <location>
        <begin position="617"/>
        <end position="626"/>
    </location>
</feature>
<dbReference type="GO" id="GO:0032259">
    <property type="term" value="P:methylation"/>
    <property type="evidence" value="ECO:0007669"/>
    <property type="project" value="UniProtKB-KW"/>
</dbReference>
<evidence type="ECO:0000313" key="4">
    <source>
        <dbReference type="Proteomes" id="UP001152797"/>
    </source>
</evidence>
<feature type="region of interest" description="Disordered" evidence="1">
    <location>
        <begin position="328"/>
        <end position="359"/>
    </location>
</feature>
<name>A0A9P1CBS7_9DINO</name>
<dbReference type="OrthoDB" id="433943at2759"/>
<dbReference type="EMBL" id="CAMXCT020001299">
    <property type="protein sequence ID" value="CAL1142129.1"/>
    <property type="molecule type" value="Genomic_DNA"/>
</dbReference>
<feature type="compositionally biased region" description="Low complexity" evidence="1">
    <location>
        <begin position="331"/>
        <end position="344"/>
    </location>
</feature>